<dbReference type="RefSeq" id="XP_022398581.1">
    <property type="nucleotide sequence ID" value="XM_022548410.1"/>
</dbReference>
<keyword evidence="3" id="KW-1185">Reference proteome</keyword>
<feature type="chain" id="PRO_5013313215" description="Secreted protein" evidence="1">
    <location>
        <begin position="17"/>
        <end position="76"/>
    </location>
</feature>
<accession>A0A1L9VDC8</accession>
<organism evidence="2 3">
    <name type="scientific">Aspergillus glaucus CBS 516.65</name>
    <dbReference type="NCBI Taxonomy" id="1160497"/>
    <lineage>
        <taxon>Eukaryota</taxon>
        <taxon>Fungi</taxon>
        <taxon>Dikarya</taxon>
        <taxon>Ascomycota</taxon>
        <taxon>Pezizomycotina</taxon>
        <taxon>Eurotiomycetes</taxon>
        <taxon>Eurotiomycetidae</taxon>
        <taxon>Eurotiales</taxon>
        <taxon>Aspergillaceae</taxon>
        <taxon>Aspergillus</taxon>
        <taxon>Aspergillus subgen. Aspergillus</taxon>
    </lineage>
</organism>
<reference evidence="3" key="1">
    <citation type="journal article" date="2017" name="Genome Biol.">
        <title>Comparative genomics reveals high biological diversity and specific adaptations in the industrially and medically important fungal genus Aspergillus.</title>
        <authorList>
            <person name="de Vries R.P."/>
            <person name="Riley R."/>
            <person name="Wiebenga A."/>
            <person name="Aguilar-Osorio G."/>
            <person name="Amillis S."/>
            <person name="Uchima C.A."/>
            <person name="Anderluh G."/>
            <person name="Asadollahi M."/>
            <person name="Askin M."/>
            <person name="Barry K."/>
            <person name="Battaglia E."/>
            <person name="Bayram O."/>
            <person name="Benocci T."/>
            <person name="Braus-Stromeyer S.A."/>
            <person name="Caldana C."/>
            <person name="Canovas D."/>
            <person name="Cerqueira G.C."/>
            <person name="Chen F."/>
            <person name="Chen W."/>
            <person name="Choi C."/>
            <person name="Clum A."/>
            <person name="Dos Santos R.A."/>
            <person name="Damasio A.R."/>
            <person name="Diallinas G."/>
            <person name="Emri T."/>
            <person name="Fekete E."/>
            <person name="Flipphi M."/>
            <person name="Freyberg S."/>
            <person name="Gallo A."/>
            <person name="Gournas C."/>
            <person name="Habgood R."/>
            <person name="Hainaut M."/>
            <person name="Harispe M.L."/>
            <person name="Henrissat B."/>
            <person name="Hilden K.S."/>
            <person name="Hope R."/>
            <person name="Hossain A."/>
            <person name="Karabika E."/>
            <person name="Karaffa L."/>
            <person name="Karanyi Z."/>
            <person name="Krasevec N."/>
            <person name="Kuo A."/>
            <person name="Kusch H."/>
            <person name="LaButti K."/>
            <person name="Lagendijk E.L."/>
            <person name="Lapidus A."/>
            <person name="Levasseur A."/>
            <person name="Lindquist E."/>
            <person name="Lipzen A."/>
            <person name="Logrieco A.F."/>
            <person name="MacCabe A."/>
            <person name="Maekelae M.R."/>
            <person name="Malavazi I."/>
            <person name="Melin P."/>
            <person name="Meyer V."/>
            <person name="Mielnichuk N."/>
            <person name="Miskei M."/>
            <person name="Molnar A.P."/>
            <person name="Mule G."/>
            <person name="Ngan C.Y."/>
            <person name="Orejas M."/>
            <person name="Orosz E."/>
            <person name="Ouedraogo J.P."/>
            <person name="Overkamp K.M."/>
            <person name="Park H.-S."/>
            <person name="Perrone G."/>
            <person name="Piumi F."/>
            <person name="Punt P.J."/>
            <person name="Ram A.F."/>
            <person name="Ramon A."/>
            <person name="Rauscher S."/>
            <person name="Record E."/>
            <person name="Riano-Pachon D.M."/>
            <person name="Robert V."/>
            <person name="Roehrig J."/>
            <person name="Ruller R."/>
            <person name="Salamov A."/>
            <person name="Salih N.S."/>
            <person name="Samson R.A."/>
            <person name="Sandor E."/>
            <person name="Sanguinetti M."/>
            <person name="Schuetze T."/>
            <person name="Sepcic K."/>
            <person name="Shelest E."/>
            <person name="Sherlock G."/>
            <person name="Sophianopoulou V."/>
            <person name="Squina F.M."/>
            <person name="Sun H."/>
            <person name="Susca A."/>
            <person name="Todd R.B."/>
            <person name="Tsang A."/>
            <person name="Unkles S.E."/>
            <person name="van de Wiele N."/>
            <person name="van Rossen-Uffink D."/>
            <person name="Oliveira J.V."/>
            <person name="Vesth T.C."/>
            <person name="Visser J."/>
            <person name="Yu J.-H."/>
            <person name="Zhou M."/>
            <person name="Andersen M.R."/>
            <person name="Archer D.B."/>
            <person name="Baker S.E."/>
            <person name="Benoit I."/>
            <person name="Brakhage A.A."/>
            <person name="Braus G.H."/>
            <person name="Fischer R."/>
            <person name="Frisvad J.C."/>
            <person name="Goldman G.H."/>
            <person name="Houbraken J."/>
            <person name="Oakley B."/>
            <person name="Pocsi I."/>
            <person name="Scazzocchio C."/>
            <person name="Seiboth B."/>
            <person name="vanKuyk P.A."/>
            <person name="Wortman J."/>
            <person name="Dyer P.S."/>
            <person name="Grigoriev I.V."/>
        </authorList>
    </citation>
    <scope>NUCLEOTIDE SEQUENCE [LARGE SCALE GENOMIC DNA]</scope>
    <source>
        <strain evidence="3">CBS 516.65</strain>
    </source>
</reference>
<dbReference type="EMBL" id="KV878904">
    <property type="protein sequence ID" value="OJJ81883.1"/>
    <property type="molecule type" value="Genomic_DNA"/>
</dbReference>
<gene>
    <name evidence="2" type="ORF">ASPGLDRAFT_599930</name>
</gene>
<proteinExistence type="predicted"/>
<evidence type="ECO:0000256" key="1">
    <source>
        <dbReference type="SAM" id="SignalP"/>
    </source>
</evidence>
<dbReference type="AlphaFoldDB" id="A0A1L9VDC8"/>
<dbReference type="VEuPathDB" id="FungiDB:ASPGLDRAFT_599930"/>
<evidence type="ECO:0000313" key="3">
    <source>
        <dbReference type="Proteomes" id="UP000184300"/>
    </source>
</evidence>
<protein>
    <recommendedName>
        <fullName evidence="4">Secreted protein</fullName>
    </recommendedName>
</protein>
<dbReference type="Proteomes" id="UP000184300">
    <property type="component" value="Unassembled WGS sequence"/>
</dbReference>
<dbReference type="GeneID" id="34464670"/>
<name>A0A1L9VDC8_ASPGL</name>
<evidence type="ECO:0008006" key="4">
    <source>
        <dbReference type="Google" id="ProtNLM"/>
    </source>
</evidence>
<sequence>MLALHLPSLLIWPCLACWCRLSISAIDAALSRRAVTQRYRHPWTLGTPMLEQYHPGHTQTVIETVDHSETWKSGPV</sequence>
<feature type="signal peptide" evidence="1">
    <location>
        <begin position="1"/>
        <end position="16"/>
    </location>
</feature>
<evidence type="ECO:0000313" key="2">
    <source>
        <dbReference type="EMBL" id="OJJ81883.1"/>
    </source>
</evidence>
<keyword evidence="1" id="KW-0732">Signal</keyword>